<name>A0ABC9X4R9_GRUJA</name>
<dbReference type="Proteomes" id="UP001623348">
    <property type="component" value="Unassembled WGS sequence"/>
</dbReference>
<dbReference type="AlphaFoldDB" id="A0ABC9X4R9"/>
<accession>A0ABC9X4R9</accession>
<organism evidence="1 2">
    <name type="scientific">Grus japonensis</name>
    <name type="common">Japanese crane</name>
    <name type="synonym">Red-crowned crane</name>
    <dbReference type="NCBI Taxonomy" id="30415"/>
    <lineage>
        <taxon>Eukaryota</taxon>
        <taxon>Metazoa</taxon>
        <taxon>Chordata</taxon>
        <taxon>Craniata</taxon>
        <taxon>Vertebrata</taxon>
        <taxon>Euteleostomi</taxon>
        <taxon>Archelosauria</taxon>
        <taxon>Archosauria</taxon>
        <taxon>Dinosauria</taxon>
        <taxon>Saurischia</taxon>
        <taxon>Theropoda</taxon>
        <taxon>Coelurosauria</taxon>
        <taxon>Aves</taxon>
        <taxon>Neognathae</taxon>
        <taxon>Neoaves</taxon>
        <taxon>Gruiformes</taxon>
        <taxon>Gruidae</taxon>
        <taxon>Grus</taxon>
    </lineage>
</organism>
<protein>
    <submittedName>
        <fullName evidence="1">Uncharacterized protein</fullName>
    </submittedName>
</protein>
<comment type="caution">
    <text evidence="1">The sequence shown here is derived from an EMBL/GenBank/DDBJ whole genome shotgun (WGS) entry which is preliminary data.</text>
</comment>
<gene>
    <name evidence="1" type="ORF">GRJ2_001664700</name>
</gene>
<proteinExistence type="predicted"/>
<evidence type="ECO:0000313" key="1">
    <source>
        <dbReference type="EMBL" id="GAB0191994.1"/>
    </source>
</evidence>
<dbReference type="EMBL" id="BAAFJT010000007">
    <property type="protein sequence ID" value="GAB0191994.1"/>
    <property type="molecule type" value="Genomic_DNA"/>
</dbReference>
<keyword evidence="2" id="KW-1185">Reference proteome</keyword>
<evidence type="ECO:0000313" key="2">
    <source>
        <dbReference type="Proteomes" id="UP001623348"/>
    </source>
</evidence>
<sequence>MPPAKGLSQLIQGRGRKGTAPWVLAVASIVAPRRAFLDVTFLQEIKNNQAGDGVKTLPSPQDFKAHAKAHGLHSAFCKDASFGSEFSTWTFPRSGNMGILCFGWPSPYSIPTVTAFGKL</sequence>
<reference evidence="1 2" key="1">
    <citation type="submission" date="2024-06" db="EMBL/GenBank/DDBJ databases">
        <title>The draft genome of Grus japonensis, version 3.</title>
        <authorList>
            <person name="Nabeshima K."/>
            <person name="Suzuki S."/>
            <person name="Onuma M."/>
        </authorList>
    </citation>
    <scope>NUCLEOTIDE SEQUENCE [LARGE SCALE GENOMIC DNA]</scope>
    <source>
        <strain evidence="1 2">451A</strain>
    </source>
</reference>